<protein>
    <submittedName>
        <fullName evidence="2">Uncharacterized protein</fullName>
    </submittedName>
</protein>
<feature type="region of interest" description="Disordered" evidence="1">
    <location>
        <begin position="40"/>
        <end position="62"/>
    </location>
</feature>
<keyword evidence="3" id="KW-1185">Reference proteome</keyword>
<comment type="caution">
    <text evidence="2">The sequence shown here is derived from an EMBL/GenBank/DDBJ whole genome shotgun (WGS) entry which is preliminary data.</text>
</comment>
<dbReference type="EMBL" id="PENI01000015">
    <property type="protein sequence ID" value="RMB83652.1"/>
    <property type="molecule type" value="Genomic_DNA"/>
</dbReference>
<sequence>MARIETPREGFTGRGVAGLQFEDGRAETDDPAVIAYARRHGYTVTDDAPPAKKPAGRPPSKK</sequence>
<evidence type="ECO:0000313" key="3">
    <source>
        <dbReference type="Proteomes" id="UP000270471"/>
    </source>
</evidence>
<dbReference type="AlphaFoldDB" id="A0A3M0I5V1"/>
<accession>A0A3M0I5V1</accession>
<organism evidence="2 3">
    <name type="scientific">Streptomyces shenzhenensis</name>
    <dbReference type="NCBI Taxonomy" id="943815"/>
    <lineage>
        <taxon>Bacteria</taxon>
        <taxon>Bacillati</taxon>
        <taxon>Actinomycetota</taxon>
        <taxon>Actinomycetes</taxon>
        <taxon>Kitasatosporales</taxon>
        <taxon>Streptomycetaceae</taxon>
        <taxon>Streptomyces</taxon>
    </lineage>
</organism>
<evidence type="ECO:0000313" key="2">
    <source>
        <dbReference type="EMBL" id="RMB83652.1"/>
    </source>
</evidence>
<evidence type="ECO:0000256" key="1">
    <source>
        <dbReference type="SAM" id="MobiDB-lite"/>
    </source>
</evidence>
<dbReference type="OrthoDB" id="4199704at2"/>
<gene>
    <name evidence="2" type="ORF">CTZ28_23325</name>
</gene>
<name>A0A3M0I5V1_9ACTN</name>
<dbReference type="RefSeq" id="WP_121891651.1">
    <property type="nucleotide sequence ID" value="NZ_PENI01000015.1"/>
</dbReference>
<reference evidence="2 3" key="1">
    <citation type="submission" date="2017-11" db="EMBL/GenBank/DDBJ databases">
        <title>Draft genome of actinobacteria isolated from guarana (Paullinia cupana (Mart.) Ducke.</title>
        <authorList>
            <person name="Siqueira K.A."/>
            <person name="Liotti R.G."/>
            <person name="Mendes T.A.O."/>
            <person name="Soares M.A."/>
        </authorList>
    </citation>
    <scope>NUCLEOTIDE SEQUENCE [LARGE SCALE GENOMIC DNA]</scope>
    <source>
        <strain evidence="2 3">193</strain>
    </source>
</reference>
<dbReference type="Proteomes" id="UP000270471">
    <property type="component" value="Unassembled WGS sequence"/>
</dbReference>
<proteinExistence type="predicted"/>